<sequence length="304" mass="34724">MEKNNFDSLAVLSEVNAHRNACTLFIDQDGEPIASSLDLYPWSLNAMPWPRRRSVRAGRGLAGSKKLDAIDLCDSHANPFFQRLLESTGPSSPRVRQHVEERRNSPDIDPLVRTRSVHWSFPLVREYGPEYNDLSDSSDVPGYDYTKCCLKRDRPIEATHLQTFLQANEGSCLKHLMWANRSAFQLRRRYLLRLGIPASSLISIADSSRFRRAGKERKEGLKSLRSPSCPTMISQLRTFPTNDTSTHQGLLYWPLSLTWNKISKLRDTMKFGSNEGKTDSCTNQIRPQEGNQNLEMDFLNGWSF</sequence>
<protein>
    <submittedName>
        <fullName evidence="1">Uncharacterized protein</fullName>
    </submittedName>
</protein>
<evidence type="ECO:0000313" key="1">
    <source>
        <dbReference type="EMBL" id="CAD8509949.1"/>
    </source>
</evidence>
<accession>A0A7S0NFR1</accession>
<proteinExistence type="predicted"/>
<reference evidence="1" key="1">
    <citation type="submission" date="2021-01" db="EMBL/GenBank/DDBJ databases">
        <authorList>
            <person name="Corre E."/>
            <person name="Pelletier E."/>
            <person name="Niang G."/>
            <person name="Scheremetjew M."/>
            <person name="Finn R."/>
            <person name="Kale V."/>
            <person name="Holt S."/>
            <person name="Cochrane G."/>
            <person name="Meng A."/>
            <person name="Brown T."/>
            <person name="Cohen L."/>
        </authorList>
    </citation>
    <scope>NUCLEOTIDE SEQUENCE</scope>
    <source>
        <strain evidence="1">CCMP325</strain>
    </source>
</reference>
<name>A0A7S0NFR1_9CRYP</name>
<dbReference type="EMBL" id="HBEO01036065">
    <property type="protein sequence ID" value="CAD8509949.1"/>
    <property type="molecule type" value="Transcribed_RNA"/>
</dbReference>
<organism evidence="1">
    <name type="scientific">Hanusia phi</name>
    <dbReference type="NCBI Taxonomy" id="3032"/>
    <lineage>
        <taxon>Eukaryota</taxon>
        <taxon>Cryptophyceae</taxon>
        <taxon>Pyrenomonadales</taxon>
        <taxon>Geminigeraceae</taxon>
        <taxon>Hanusia</taxon>
    </lineage>
</organism>
<dbReference type="AlphaFoldDB" id="A0A7S0NFR1"/>
<gene>
    <name evidence="1" type="ORF">HPHI1048_LOCUS24475</name>
</gene>